<dbReference type="Proteomes" id="UP001174909">
    <property type="component" value="Unassembled WGS sequence"/>
</dbReference>
<keyword evidence="5" id="KW-1015">Disulfide bond</keyword>
<keyword evidence="4" id="KW-0677">Repeat</keyword>
<dbReference type="InterPro" id="IPR000742">
    <property type="entry name" value="EGF"/>
</dbReference>
<reference evidence="14" key="1">
    <citation type="submission" date="2023-03" db="EMBL/GenBank/DDBJ databases">
        <authorList>
            <person name="Steffen K."/>
            <person name="Cardenas P."/>
        </authorList>
    </citation>
    <scope>NUCLEOTIDE SEQUENCE</scope>
</reference>
<dbReference type="InterPro" id="IPR001881">
    <property type="entry name" value="EGF-like_Ca-bd_dom"/>
</dbReference>
<keyword evidence="10" id="KW-0812">Transmembrane</keyword>
<keyword evidence="15" id="KW-1185">Reference proteome</keyword>
<evidence type="ECO:0000256" key="11">
    <source>
        <dbReference type="SAM" id="SignalP"/>
    </source>
</evidence>
<accession>A0AA35S2Y3</accession>
<dbReference type="GO" id="GO:0005509">
    <property type="term" value="F:calcium ion binding"/>
    <property type="evidence" value="ECO:0007669"/>
    <property type="project" value="InterPro"/>
</dbReference>
<dbReference type="GO" id="GO:0007169">
    <property type="term" value="P:cell surface receptor protein tyrosine kinase signaling pathway"/>
    <property type="evidence" value="ECO:0007669"/>
    <property type="project" value="TreeGrafter"/>
</dbReference>
<dbReference type="Gene3D" id="3.30.200.20">
    <property type="entry name" value="Phosphorylase Kinase, domain 1"/>
    <property type="match status" value="1"/>
</dbReference>
<feature type="domain" description="EGF-like" evidence="13">
    <location>
        <begin position="174"/>
        <end position="215"/>
    </location>
</feature>
<keyword evidence="14" id="KW-0418">Kinase</keyword>
<evidence type="ECO:0000256" key="7">
    <source>
        <dbReference type="PROSITE-ProRule" id="PRU00076"/>
    </source>
</evidence>
<dbReference type="Gene3D" id="2.10.25.10">
    <property type="entry name" value="Laminin"/>
    <property type="match status" value="1"/>
</dbReference>
<comment type="caution">
    <text evidence="7">Lacks conserved residue(s) required for the propagation of feature annotation.</text>
</comment>
<comment type="catalytic activity">
    <reaction evidence="6">
        <text>L-tyrosyl-[protein] + ATP = O-phospho-L-tyrosyl-[protein] + ADP + H(+)</text>
        <dbReference type="Rhea" id="RHEA:10596"/>
        <dbReference type="Rhea" id="RHEA-COMP:10136"/>
        <dbReference type="Rhea" id="RHEA-COMP:20101"/>
        <dbReference type="ChEBI" id="CHEBI:15378"/>
        <dbReference type="ChEBI" id="CHEBI:30616"/>
        <dbReference type="ChEBI" id="CHEBI:46858"/>
        <dbReference type="ChEBI" id="CHEBI:61978"/>
        <dbReference type="ChEBI" id="CHEBI:456216"/>
        <dbReference type="EC" id="2.7.10.1"/>
    </reaction>
</comment>
<comment type="subcellular location">
    <subcellularLocation>
        <location evidence="1">Membrane</location>
        <topology evidence="1">Single-pass membrane protein</topology>
    </subcellularLocation>
</comment>
<dbReference type="PROSITE" id="PS50011">
    <property type="entry name" value="PROTEIN_KINASE_DOM"/>
    <property type="match status" value="1"/>
</dbReference>
<dbReference type="PANTHER" id="PTHR24416">
    <property type="entry name" value="TYROSINE-PROTEIN KINASE RECEPTOR"/>
    <property type="match status" value="1"/>
</dbReference>
<protein>
    <submittedName>
        <fullName evidence="14">Tyrosine-protein kinase STK</fullName>
    </submittedName>
</protein>
<evidence type="ECO:0000256" key="1">
    <source>
        <dbReference type="ARBA" id="ARBA00004167"/>
    </source>
</evidence>
<keyword evidence="2 7" id="KW-0245">EGF-like domain</keyword>
<dbReference type="CDD" id="cd00054">
    <property type="entry name" value="EGF_CA"/>
    <property type="match status" value="1"/>
</dbReference>
<dbReference type="SUPFAM" id="SSF56112">
    <property type="entry name" value="Protein kinase-like (PK-like)"/>
    <property type="match status" value="1"/>
</dbReference>
<dbReference type="InterPro" id="IPR017441">
    <property type="entry name" value="Protein_kinase_ATP_BS"/>
</dbReference>
<dbReference type="GO" id="GO:0005524">
    <property type="term" value="F:ATP binding"/>
    <property type="evidence" value="ECO:0007669"/>
    <property type="project" value="UniProtKB-UniRule"/>
</dbReference>
<proteinExistence type="predicted"/>
<keyword evidence="10" id="KW-1133">Transmembrane helix</keyword>
<evidence type="ECO:0000259" key="13">
    <source>
        <dbReference type="PROSITE" id="PS50026"/>
    </source>
</evidence>
<dbReference type="Gene3D" id="1.10.510.10">
    <property type="entry name" value="Transferase(Phosphotransferase) domain 1"/>
    <property type="match status" value="1"/>
</dbReference>
<feature type="domain" description="Protein kinase" evidence="12">
    <location>
        <begin position="468"/>
        <end position="598"/>
    </location>
</feature>
<sequence length="598" mass="65158">MRILLQICLVLTTYLAASSRAQSSAQSCQAGSINIPTDEDAVEVGSNTVFLNREDPAECDGQVYGWHICRARRSNVPNPEVILAMYHRVSSVFTVVDGSYRELIEPSEYFRVKRGDVVGVCYEEDSENTLELVVENTERELEILSTESCLINIAQVSNQSPRREVALLLSVYIDINECLLGEAMCHENAACSDVVGGENSYNCTCNPGFTGDGFSCVGNSEGAAEVSTATEVGDGGGSEGTTEVGTSSNDRPTSNNEVNVSITPPDNSKRRGQENDSVVGAIVAAFVVVFLIIAVVVTSIILYLSRQRIEQALGRTIDLRRVTTSKRTDTLAKVPDEDHDYDYVIATGQPVDNEYETVNKTPLPAQTSSVVPTSDYEVPVQSLPCKFDPPLKNSPQYEAMLSAPSVKLEVGKGTDSGESGAYASLIQRTVEQHVYEALSPYQAPASKQESLYAQLGSYNIRNISRENLEFVSRLGTGQFGKVNKAVWTDGDEETVEVAVKTLTDSANTVKFLQEAAIMAQFKHPNILTLHGVVSAEQPLMQNAPLKLMDFSKEVALGLHYLSCRGFVHRDLAARNILVSQNYICKVNATCMDVVRACH</sequence>
<dbReference type="Pfam" id="PF07714">
    <property type="entry name" value="PK_Tyr_Ser-Thr"/>
    <property type="match status" value="2"/>
</dbReference>
<keyword evidence="10" id="KW-0472">Membrane</keyword>
<organism evidence="14 15">
    <name type="scientific">Geodia barretti</name>
    <name type="common">Barrett's horny sponge</name>
    <dbReference type="NCBI Taxonomy" id="519541"/>
    <lineage>
        <taxon>Eukaryota</taxon>
        <taxon>Metazoa</taxon>
        <taxon>Porifera</taxon>
        <taxon>Demospongiae</taxon>
        <taxon>Heteroscleromorpha</taxon>
        <taxon>Tetractinellida</taxon>
        <taxon>Astrophorina</taxon>
        <taxon>Geodiidae</taxon>
        <taxon>Geodia</taxon>
    </lineage>
</organism>
<dbReference type="GO" id="GO:0005886">
    <property type="term" value="C:plasma membrane"/>
    <property type="evidence" value="ECO:0007669"/>
    <property type="project" value="TreeGrafter"/>
</dbReference>
<dbReference type="InterPro" id="IPR011009">
    <property type="entry name" value="Kinase-like_dom_sf"/>
</dbReference>
<evidence type="ECO:0000256" key="10">
    <source>
        <dbReference type="SAM" id="Phobius"/>
    </source>
</evidence>
<dbReference type="SMART" id="SM00179">
    <property type="entry name" value="EGF_CA"/>
    <property type="match status" value="1"/>
</dbReference>
<evidence type="ECO:0000256" key="2">
    <source>
        <dbReference type="ARBA" id="ARBA00022536"/>
    </source>
</evidence>
<dbReference type="InterPro" id="IPR020635">
    <property type="entry name" value="Tyr_kinase_cat_dom"/>
</dbReference>
<feature type="compositionally biased region" description="Polar residues" evidence="9">
    <location>
        <begin position="249"/>
        <end position="266"/>
    </location>
</feature>
<feature type="transmembrane region" description="Helical" evidence="10">
    <location>
        <begin position="278"/>
        <end position="305"/>
    </location>
</feature>
<gene>
    <name evidence="14" type="ORF">GBAR_LOCUS13193</name>
</gene>
<dbReference type="PANTHER" id="PTHR24416:SF631">
    <property type="entry name" value="SERINE_THREONINE_TYROSINE KINASE 1"/>
    <property type="match status" value="1"/>
</dbReference>
<dbReference type="EMBL" id="CASHTH010001958">
    <property type="protein sequence ID" value="CAI8022475.1"/>
    <property type="molecule type" value="Genomic_DNA"/>
</dbReference>
<dbReference type="InterPro" id="IPR000719">
    <property type="entry name" value="Prot_kinase_dom"/>
</dbReference>
<dbReference type="SMART" id="SM00219">
    <property type="entry name" value="TyrKc"/>
    <property type="match status" value="1"/>
</dbReference>
<keyword evidence="14" id="KW-0808">Transferase</keyword>
<feature type="binding site" evidence="8">
    <location>
        <position position="500"/>
    </location>
    <ligand>
        <name>ATP</name>
        <dbReference type="ChEBI" id="CHEBI:30616"/>
    </ligand>
</feature>
<dbReference type="PROSITE" id="PS00107">
    <property type="entry name" value="PROTEIN_KINASE_ATP"/>
    <property type="match status" value="1"/>
</dbReference>
<dbReference type="PROSITE" id="PS50026">
    <property type="entry name" value="EGF_3"/>
    <property type="match status" value="1"/>
</dbReference>
<dbReference type="InterPro" id="IPR024731">
    <property type="entry name" value="NELL2-like_EGF"/>
</dbReference>
<dbReference type="Pfam" id="PF12947">
    <property type="entry name" value="EGF_3"/>
    <property type="match status" value="1"/>
</dbReference>
<dbReference type="SMART" id="SM00181">
    <property type="entry name" value="EGF"/>
    <property type="match status" value="1"/>
</dbReference>
<dbReference type="AlphaFoldDB" id="A0AA35S2Y3"/>
<evidence type="ECO:0000256" key="4">
    <source>
        <dbReference type="ARBA" id="ARBA00022737"/>
    </source>
</evidence>
<dbReference type="PROSITE" id="PS00109">
    <property type="entry name" value="PROTEIN_KINASE_TYR"/>
    <property type="match status" value="1"/>
</dbReference>
<comment type="caution">
    <text evidence="14">The sequence shown here is derived from an EMBL/GenBank/DDBJ whole genome shotgun (WGS) entry which is preliminary data.</text>
</comment>
<dbReference type="FunFam" id="2.10.25.10:FF:000038">
    <property type="entry name" value="Fibrillin 2"/>
    <property type="match status" value="1"/>
</dbReference>
<evidence type="ECO:0000313" key="14">
    <source>
        <dbReference type="EMBL" id="CAI8022475.1"/>
    </source>
</evidence>
<dbReference type="InterPro" id="IPR008266">
    <property type="entry name" value="Tyr_kinase_AS"/>
</dbReference>
<evidence type="ECO:0000313" key="15">
    <source>
        <dbReference type="Proteomes" id="UP001174909"/>
    </source>
</evidence>
<name>A0AA35S2Y3_GEOBA</name>
<keyword evidence="3 11" id="KW-0732">Signal</keyword>
<keyword evidence="8" id="KW-0067">ATP-binding</keyword>
<evidence type="ECO:0000256" key="5">
    <source>
        <dbReference type="ARBA" id="ARBA00023157"/>
    </source>
</evidence>
<evidence type="ECO:0000256" key="9">
    <source>
        <dbReference type="SAM" id="MobiDB-lite"/>
    </source>
</evidence>
<feature type="region of interest" description="Disordered" evidence="9">
    <location>
        <begin position="227"/>
        <end position="273"/>
    </location>
</feature>
<evidence type="ECO:0000259" key="12">
    <source>
        <dbReference type="PROSITE" id="PS50011"/>
    </source>
</evidence>
<dbReference type="SUPFAM" id="SSF57196">
    <property type="entry name" value="EGF/Laminin"/>
    <property type="match status" value="1"/>
</dbReference>
<evidence type="ECO:0000256" key="3">
    <source>
        <dbReference type="ARBA" id="ARBA00022729"/>
    </source>
</evidence>
<dbReference type="InterPro" id="IPR001245">
    <property type="entry name" value="Ser-Thr/Tyr_kinase_cat_dom"/>
</dbReference>
<keyword evidence="8" id="KW-0547">Nucleotide-binding</keyword>
<dbReference type="InterPro" id="IPR050122">
    <property type="entry name" value="RTK"/>
</dbReference>
<evidence type="ECO:0000256" key="8">
    <source>
        <dbReference type="PROSITE-ProRule" id="PRU10141"/>
    </source>
</evidence>
<dbReference type="GO" id="GO:0043235">
    <property type="term" value="C:receptor complex"/>
    <property type="evidence" value="ECO:0007669"/>
    <property type="project" value="TreeGrafter"/>
</dbReference>
<dbReference type="GO" id="GO:0004714">
    <property type="term" value="F:transmembrane receptor protein tyrosine kinase activity"/>
    <property type="evidence" value="ECO:0007669"/>
    <property type="project" value="UniProtKB-EC"/>
</dbReference>
<evidence type="ECO:0000256" key="6">
    <source>
        <dbReference type="ARBA" id="ARBA00051243"/>
    </source>
</evidence>
<feature type="chain" id="PRO_5041211343" evidence="11">
    <location>
        <begin position="22"/>
        <end position="598"/>
    </location>
</feature>
<feature type="signal peptide" evidence="11">
    <location>
        <begin position="1"/>
        <end position="21"/>
    </location>
</feature>